<dbReference type="PANTHER" id="PTHR37298">
    <property type="entry name" value="UPF0111 PROTEIN YKAA"/>
    <property type="match status" value="1"/>
</dbReference>
<reference evidence="2 3" key="1">
    <citation type="submission" date="2016-02" db="EMBL/GenBank/DDBJ databases">
        <authorList>
            <person name="Wen L."/>
            <person name="He K."/>
            <person name="Yang H."/>
        </authorList>
    </citation>
    <scope>NUCLEOTIDE SEQUENCE [LARGE SCALE GENOMIC DNA]</scope>
    <source>
        <strain evidence="2">Trichococcus palustris</strain>
    </source>
</reference>
<dbReference type="EMBL" id="FJNE01000005">
    <property type="protein sequence ID" value="CZQ95304.1"/>
    <property type="molecule type" value="Genomic_DNA"/>
</dbReference>
<dbReference type="InterPro" id="IPR038078">
    <property type="entry name" value="PhoU-like_sf"/>
</dbReference>
<keyword evidence="3" id="KW-1185">Reference proteome</keyword>
<dbReference type="AlphaFoldDB" id="A0A143YPK0"/>
<proteinExistence type="inferred from homology"/>
<dbReference type="STRING" id="140314.SAMN04488076_1112"/>
<sequence>MLKKKKDTLNYFDEFIKVSELTIQSAQFLKEALTDYRIDELNAKVDEMHVIENQADHQKHALIAYLYSDFLPPIGREDIVALANGLDNTVDLIEDVLIQIEMYHLENITPEMAAFLDLVEKCAHDLNLAFKEFKNYKKSKLIHDIIIRINEHEKEGDKLYIHAVRELYKETDDVVGIIVLTKIYEKFEKCCDAFEDIANLIEEVVLKNS</sequence>
<dbReference type="InterPro" id="IPR018445">
    <property type="entry name" value="Put_Phosphate_transp_reg"/>
</dbReference>
<organism evidence="2 3">
    <name type="scientific">Trichococcus palustris</name>
    <dbReference type="NCBI Taxonomy" id="140314"/>
    <lineage>
        <taxon>Bacteria</taxon>
        <taxon>Bacillati</taxon>
        <taxon>Bacillota</taxon>
        <taxon>Bacilli</taxon>
        <taxon>Lactobacillales</taxon>
        <taxon>Carnobacteriaceae</taxon>
        <taxon>Trichococcus</taxon>
    </lineage>
</organism>
<evidence type="ECO:0000256" key="1">
    <source>
        <dbReference type="ARBA" id="ARBA00008591"/>
    </source>
</evidence>
<dbReference type="OrthoDB" id="9797568at2"/>
<protein>
    <submittedName>
        <fullName evidence="2">Putative phosphate transport regulator</fullName>
    </submittedName>
</protein>
<name>A0A143YPK0_9LACT</name>
<dbReference type="PANTHER" id="PTHR37298:SF1">
    <property type="entry name" value="UPF0111 PROTEIN YKAA"/>
    <property type="match status" value="1"/>
</dbReference>
<dbReference type="RefSeq" id="WP_087033435.1">
    <property type="nucleotide sequence ID" value="NZ_FJNE01000005.1"/>
</dbReference>
<comment type="similarity">
    <text evidence="1">Belongs to the UPF0111 family.</text>
</comment>
<evidence type="ECO:0000313" key="2">
    <source>
        <dbReference type="EMBL" id="CZQ95304.1"/>
    </source>
</evidence>
<dbReference type="Pfam" id="PF01865">
    <property type="entry name" value="PhoU_div"/>
    <property type="match status" value="1"/>
</dbReference>
<dbReference type="InterPro" id="IPR052912">
    <property type="entry name" value="UPF0111_domain"/>
</dbReference>
<dbReference type="Proteomes" id="UP000242754">
    <property type="component" value="Unassembled WGS sequence"/>
</dbReference>
<gene>
    <name evidence="2" type="ORF">Tpal_1872</name>
</gene>
<dbReference type="Gene3D" id="1.20.58.220">
    <property type="entry name" value="Phosphate transport system protein phou homolog 2, domain 2"/>
    <property type="match status" value="1"/>
</dbReference>
<accession>A0A143YPK0</accession>
<evidence type="ECO:0000313" key="3">
    <source>
        <dbReference type="Proteomes" id="UP000242754"/>
    </source>
</evidence>